<accession>A0A409XJN4</accession>
<evidence type="ECO:0000256" key="1">
    <source>
        <dbReference type="SAM" id="MobiDB-lite"/>
    </source>
</evidence>
<dbReference type="Proteomes" id="UP000283269">
    <property type="component" value="Unassembled WGS sequence"/>
</dbReference>
<organism evidence="2 3">
    <name type="scientific">Psilocybe cyanescens</name>
    <dbReference type="NCBI Taxonomy" id="93625"/>
    <lineage>
        <taxon>Eukaryota</taxon>
        <taxon>Fungi</taxon>
        <taxon>Dikarya</taxon>
        <taxon>Basidiomycota</taxon>
        <taxon>Agaricomycotina</taxon>
        <taxon>Agaricomycetes</taxon>
        <taxon>Agaricomycetidae</taxon>
        <taxon>Agaricales</taxon>
        <taxon>Agaricineae</taxon>
        <taxon>Strophariaceae</taxon>
        <taxon>Psilocybe</taxon>
    </lineage>
</organism>
<dbReference type="AlphaFoldDB" id="A0A409XJN4"/>
<gene>
    <name evidence="2" type="ORF">CVT25_008303</name>
</gene>
<evidence type="ECO:0000313" key="3">
    <source>
        <dbReference type="Proteomes" id="UP000283269"/>
    </source>
</evidence>
<proteinExistence type="predicted"/>
<feature type="region of interest" description="Disordered" evidence="1">
    <location>
        <begin position="44"/>
        <end position="89"/>
    </location>
</feature>
<sequence length="349" mass="39051">MELDVLFFERLHGGCALDEDKKDEDIRMMVEVEREMRKIQLRQQGPFPVPFPSPSNVPASSPDDTQELADASSPLLHHSPPNPCLSPARHANAAPSCPRSLHDACAQEVRWHRFQCLWCLWGRGAGRGMGSGLRTCAWAAEEDSKGCVQEMEDERAWNAEADWIRSQVYINLLSPYTPSALIWRRVDCFIVCLDLSASRVILLGLAFMRPISDSSTPLEKLKRRKKYRTNKTIATPPFRPVDVSRTPNAHSPTPSPMRLTRQPPAIYPTSPPLAARISPRSGHYDNYSPHASHPHLPHISLAISFSRFFVVGEATISSRMRTRCGAARAGGLHDDDIKKMITTTAHPHL</sequence>
<comment type="caution">
    <text evidence="2">The sequence shown here is derived from an EMBL/GenBank/DDBJ whole genome shotgun (WGS) entry which is preliminary data.</text>
</comment>
<protein>
    <submittedName>
        <fullName evidence="2">Uncharacterized protein</fullName>
    </submittedName>
</protein>
<reference evidence="2 3" key="1">
    <citation type="journal article" date="2018" name="Evol. Lett.">
        <title>Horizontal gene cluster transfer increased hallucinogenic mushroom diversity.</title>
        <authorList>
            <person name="Reynolds H.T."/>
            <person name="Vijayakumar V."/>
            <person name="Gluck-Thaler E."/>
            <person name="Korotkin H.B."/>
            <person name="Matheny P.B."/>
            <person name="Slot J.C."/>
        </authorList>
    </citation>
    <scope>NUCLEOTIDE SEQUENCE [LARGE SCALE GENOMIC DNA]</scope>
    <source>
        <strain evidence="2 3">2631</strain>
    </source>
</reference>
<dbReference type="EMBL" id="NHYD01001506">
    <property type="protein sequence ID" value="PPQ90936.1"/>
    <property type="molecule type" value="Genomic_DNA"/>
</dbReference>
<evidence type="ECO:0000313" key="2">
    <source>
        <dbReference type="EMBL" id="PPQ90936.1"/>
    </source>
</evidence>
<dbReference type="InParanoid" id="A0A409XJN4"/>
<feature type="region of interest" description="Disordered" evidence="1">
    <location>
        <begin position="234"/>
        <end position="263"/>
    </location>
</feature>
<keyword evidence="3" id="KW-1185">Reference proteome</keyword>
<name>A0A409XJN4_PSICY</name>